<organism evidence="4 5">
    <name type="scientific">Microlunatus elymi</name>
    <dbReference type="NCBI Taxonomy" id="2596828"/>
    <lineage>
        <taxon>Bacteria</taxon>
        <taxon>Bacillati</taxon>
        <taxon>Actinomycetota</taxon>
        <taxon>Actinomycetes</taxon>
        <taxon>Propionibacteriales</taxon>
        <taxon>Propionibacteriaceae</taxon>
        <taxon>Microlunatus</taxon>
    </lineage>
</organism>
<dbReference type="Proteomes" id="UP000319263">
    <property type="component" value="Chromosome"/>
</dbReference>
<evidence type="ECO:0000256" key="1">
    <source>
        <dbReference type="ARBA" id="ARBA00007689"/>
    </source>
</evidence>
<gene>
    <name evidence="4" type="ORF">FOE78_18910</name>
</gene>
<evidence type="ECO:0000313" key="5">
    <source>
        <dbReference type="Proteomes" id="UP000319263"/>
    </source>
</evidence>
<dbReference type="Pfam" id="PF03795">
    <property type="entry name" value="YCII"/>
    <property type="match status" value="1"/>
</dbReference>
<dbReference type="Gene3D" id="3.30.70.1060">
    <property type="entry name" value="Dimeric alpha+beta barrel"/>
    <property type="match status" value="1"/>
</dbReference>
<evidence type="ECO:0000313" key="4">
    <source>
        <dbReference type="EMBL" id="QDP97704.1"/>
    </source>
</evidence>
<feature type="region of interest" description="Disordered" evidence="2">
    <location>
        <begin position="16"/>
        <end position="35"/>
    </location>
</feature>
<dbReference type="EMBL" id="CP041692">
    <property type="protein sequence ID" value="QDP97704.1"/>
    <property type="molecule type" value="Genomic_DNA"/>
</dbReference>
<dbReference type="InterPro" id="IPR005545">
    <property type="entry name" value="YCII"/>
</dbReference>
<evidence type="ECO:0000256" key="2">
    <source>
        <dbReference type="SAM" id="MobiDB-lite"/>
    </source>
</evidence>
<dbReference type="InterPro" id="IPR011008">
    <property type="entry name" value="Dimeric_a/b-barrel"/>
</dbReference>
<evidence type="ECO:0000259" key="3">
    <source>
        <dbReference type="Pfam" id="PF03795"/>
    </source>
</evidence>
<dbReference type="OrthoDB" id="668782at2"/>
<reference evidence="4 5" key="1">
    <citation type="submission" date="2019-07" db="EMBL/GenBank/DDBJ databases">
        <title>Microlunatus dokdonensis sp. nov. isolated from the rhizospheric soil of the wild plant Elymus tsukushiensis.</title>
        <authorList>
            <person name="Ghim S.-Y."/>
            <person name="Hwang Y.-J."/>
            <person name="Son J.-S."/>
            <person name="Shin J.-H."/>
        </authorList>
    </citation>
    <scope>NUCLEOTIDE SEQUENCE [LARGE SCALE GENOMIC DNA]</scope>
    <source>
        <strain evidence="4 5">KUDC0627</strain>
    </source>
</reference>
<protein>
    <recommendedName>
        <fullName evidence="3">YCII-related domain-containing protein</fullName>
    </recommendedName>
</protein>
<keyword evidence="5" id="KW-1185">Reference proteome</keyword>
<dbReference type="SUPFAM" id="SSF54909">
    <property type="entry name" value="Dimeric alpha+beta barrel"/>
    <property type="match status" value="1"/>
</dbReference>
<dbReference type="AlphaFoldDB" id="A0A516Q2P4"/>
<dbReference type="KEGG" id="mik:FOE78_18910"/>
<comment type="similarity">
    <text evidence="1">Belongs to the YciI family.</text>
</comment>
<dbReference type="PANTHER" id="PTHR35174">
    <property type="entry name" value="BLL7171 PROTEIN-RELATED"/>
    <property type="match status" value="1"/>
</dbReference>
<accession>A0A516Q2P4</accession>
<feature type="domain" description="YCII-related" evidence="3">
    <location>
        <begin position="43"/>
        <end position="114"/>
    </location>
</feature>
<sequence length="120" mass="13279">MKFLFLVCASAEAAPIDEDRTTKTPGAPPESDIEDWVGRHDQAGRRLFGDRLESQTAVETVRVRGGELLVTDGPYLESKEYIAGIDVIECDSIETARQIAAEHPMAHHAGIEIRLFWNGD</sequence>
<dbReference type="RefSeq" id="WP_143987661.1">
    <property type="nucleotide sequence ID" value="NZ_CP041692.1"/>
</dbReference>
<dbReference type="PANTHER" id="PTHR35174:SF3">
    <property type="entry name" value="BLL7171 PROTEIN"/>
    <property type="match status" value="1"/>
</dbReference>
<proteinExistence type="inferred from homology"/>
<name>A0A516Q2P4_9ACTN</name>